<organism evidence="1 2">
    <name type="scientific">Trifolium subterraneum</name>
    <name type="common">Subterranean clover</name>
    <dbReference type="NCBI Taxonomy" id="3900"/>
    <lineage>
        <taxon>Eukaryota</taxon>
        <taxon>Viridiplantae</taxon>
        <taxon>Streptophyta</taxon>
        <taxon>Embryophyta</taxon>
        <taxon>Tracheophyta</taxon>
        <taxon>Spermatophyta</taxon>
        <taxon>Magnoliopsida</taxon>
        <taxon>eudicotyledons</taxon>
        <taxon>Gunneridae</taxon>
        <taxon>Pentapetalae</taxon>
        <taxon>rosids</taxon>
        <taxon>fabids</taxon>
        <taxon>Fabales</taxon>
        <taxon>Fabaceae</taxon>
        <taxon>Papilionoideae</taxon>
        <taxon>50 kb inversion clade</taxon>
        <taxon>NPAAA clade</taxon>
        <taxon>Hologalegina</taxon>
        <taxon>IRL clade</taxon>
        <taxon>Trifolieae</taxon>
        <taxon>Trifolium</taxon>
    </lineage>
</organism>
<reference evidence="2" key="1">
    <citation type="journal article" date="2017" name="Front. Plant Sci.">
        <title>Climate Clever Clovers: New Paradigm to Reduce the Environmental Footprint of Ruminants by Breeding Low Methanogenic Forages Utilizing Haplotype Variation.</title>
        <authorList>
            <person name="Kaur P."/>
            <person name="Appels R."/>
            <person name="Bayer P.E."/>
            <person name="Keeble-Gagnere G."/>
            <person name="Wang J."/>
            <person name="Hirakawa H."/>
            <person name="Shirasawa K."/>
            <person name="Vercoe P."/>
            <person name="Stefanova K."/>
            <person name="Durmic Z."/>
            <person name="Nichols P."/>
            <person name="Revell C."/>
            <person name="Isobe S.N."/>
            <person name="Edwards D."/>
            <person name="Erskine W."/>
        </authorList>
    </citation>
    <scope>NUCLEOTIDE SEQUENCE [LARGE SCALE GENOMIC DNA]</scope>
    <source>
        <strain evidence="2">cv. Daliak</strain>
    </source>
</reference>
<proteinExistence type="predicted"/>
<dbReference type="OrthoDB" id="1442602at2759"/>
<dbReference type="AlphaFoldDB" id="A0A2Z6NSG6"/>
<evidence type="ECO:0000313" key="2">
    <source>
        <dbReference type="Proteomes" id="UP000242715"/>
    </source>
</evidence>
<sequence length="268" mass="30713">MFSRDRSCDFSLTVSQPLLRLGFDGDLVPGSPGFLQVHPGYLSKSSWLLTPNRVSPLCPSFPSVRFLYHRFAPLRPSSPPLDFCALSLSKKPSLLTTPWIPNLISDSATHHQDEKTSQLMVNLKPPIRPPPEPPPTGFCLNHFSTDELLVTDCVFCRPPPKPPWLYWAWFKLAWMVFVDMPQQRFVFMEKKGLAVPLGVVETNICSHFMFQFSSNQLVNFDIIETTYSRNELATVANLIRNWIEKKTLDSLLFIVIDRGRKTLQPWMF</sequence>
<keyword evidence="2" id="KW-1185">Reference proteome</keyword>
<name>A0A2Z6NSG6_TRISU</name>
<protein>
    <submittedName>
        <fullName evidence="1">Uncharacterized protein</fullName>
    </submittedName>
</protein>
<accession>A0A2Z6NSG6</accession>
<dbReference type="Proteomes" id="UP000242715">
    <property type="component" value="Unassembled WGS sequence"/>
</dbReference>
<evidence type="ECO:0000313" key="1">
    <source>
        <dbReference type="EMBL" id="GAU46566.1"/>
    </source>
</evidence>
<gene>
    <name evidence="1" type="ORF">TSUD_272040</name>
</gene>
<dbReference type="EMBL" id="DF974227">
    <property type="protein sequence ID" value="GAU46566.1"/>
    <property type="molecule type" value="Genomic_DNA"/>
</dbReference>